<proteinExistence type="predicted"/>
<reference evidence="2" key="1">
    <citation type="submission" date="2017-08" db="EMBL/GenBank/DDBJ databases">
        <authorList>
            <person name="Brisse S."/>
        </authorList>
    </citation>
    <scope>NUCLEOTIDE SEQUENCE [LARGE SCALE GENOMIC DNA]</scope>
    <source>
        <strain evidence="2">06D021</strain>
    </source>
</reference>
<accession>A0A285AVM1</accession>
<gene>
    <name evidence="1" type="ORF">KOSB73_140047</name>
</gene>
<evidence type="ECO:0000313" key="1">
    <source>
        <dbReference type="EMBL" id="SNU32730.1"/>
    </source>
</evidence>
<dbReference type="EMBL" id="FZTC01000006">
    <property type="protein sequence ID" value="SNU32730.1"/>
    <property type="molecule type" value="Genomic_DNA"/>
</dbReference>
<evidence type="ECO:0000313" key="2">
    <source>
        <dbReference type="Proteomes" id="UP000220639"/>
    </source>
</evidence>
<dbReference type="Proteomes" id="UP000220639">
    <property type="component" value="Unassembled WGS sequence"/>
</dbReference>
<name>A0A285AVM1_9ENTR</name>
<protein>
    <submittedName>
        <fullName evidence="1">Uncharacterized protein</fullName>
    </submittedName>
</protein>
<organism evidence="1 2">
    <name type="scientific">Klebsiella grimontii</name>
    <dbReference type="NCBI Taxonomy" id="2058152"/>
    <lineage>
        <taxon>Bacteria</taxon>
        <taxon>Pseudomonadati</taxon>
        <taxon>Pseudomonadota</taxon>
        <taxon>Gammaproteobacteria</taxon>
        <taxon>Enterobacterales</taxon>
        <taxon>Enterobacteriaceae</taxon>
        <taxon>Klebsiella/Raoultella group</taxon>
        <taxon>Klebsiella</taxon>
    </lineage>
</organism>
<dbReference type="AlphaFoldDB" id="A0A285AVM1"/>
<sequence>MHIRIRADLLHLLHNLAHLLQSTLINPPVRKVISLLLLRQQRVQAGQKAKRVRRAIEHIGQAQIIGMFVEMAVVIANKADRTAADGVGLAVENVNSRTVFHNNNLMKIMVMFGKSGLREPRLNGDS</sequence>